<dbReference type="InterPro" id="IPR008767">
    <property type="entry name" value="Phage_SPP1_head-tail_adaptor"/>
</dbReference>
<organism evidence="1 2">
    <name type="scientific">Bacillus vallismortis</name>
    <dbReference type="NCBI Taxonomy" id="72361"/>
    <lineage>
        <taxon>Bacteria</taxon>
        <taxon>Bacillati</taxon>
        <taxon>Bacillota</taxon>
        <taxon>Bacilli</taxon>
        <taxon>Bacillales</taxon>
        <taxon>Bacillaceae</taxon>
        <taxon>Bacillus</taxon>
    </lineage>
</organism>
<name>A0AAP3CIV4_BACVA</name>
<sequence length="95" mass="10993">MNWSDSYKDLFTVWGAVEGAGSLRNNETMIAGALGVKSPKKITIRFRKDIKQDMRIIERFPKDKTERIFDILDFNDPKDREEELEILCQEVGING</sequence>
<gene>
    <name evidence="1" type="ORF">MOC71_03205</name>
</gene>
<reference evidence="1" key="1">
    <citation type="submission" date="2022-02" db="EMBL/GenBank/DDBJ databases">
        <title>Crop Bioprotection Bacillus Genome Sequencing.</title>
        <authorList>
            <person name="Dunlap C."/>
        </authorList>
    </citation>
    <scope>NUCLEOTIDE SEQUENCE</scope>
    <source>
        <strain evidence="1">98-1</strain>
    </source>
</reference>
<dbReference type="InterPro" id="IPR038666">
    <property type="entry name" value="SSP1_head-tail_sf"/>
</dbReference>
<dbReference type="AlphaFoldDB" id="A0AAP3CIV4"/>
<comment type="caution">
    <text evidence="1">The sequence shown here is derived from an EMBL/GenBank/DDBJ whole genome shotgun (WGS) entry which is preliminary data.</text>
</comment>
<proteinExistence type="predicted"/>
<protein>
    <submittedName>
        <fullName evidence="1">Phage head closure protein</fullName>
    </submittedName>
</protein>
<evidence type="ECO:0000313" key="2">
    <source>
        <dbReference type="Proteomes" id="UP001067121"/>
    </source>
</evidence>
<dbReference type="Gene3D" id="2.40.10.270">
    <property type="entry name" value="Bacteriophage SPP1 head-tail adaptor protein"/>
    <property type="match status" value="1"/>
</dbReference>
<dbReference type="NCBIfam" id="TIGR01563">
    <property type="entry name" value="gp16_SPP1"/>
    <property type="match status" value="1"/>
</dbReference>
<dbReference type="Pfam" id="PF05521">
    <property type="entry name" value="Phage_HCP"/>
    <property type="match status" value="1"/>
</dbReference>
<dbReference type="EMBL" id="JALAOH010000006">
    <property type="protein sequence ID" value="MCY8315775.1"/>
    <property type="molecule type" value="Genomic_DNA"/>
</dbReference>
<dbReference type="Proteomes" id="UP001067121">
    <property type="component" value="Unassembled WGS sequence"/>
</dbReference>
<accession>A0AAP3CIV4</accession>
<dbReference type="RefSeq" id="WP_268542395.1">
    <property type="nucleotide sequence ID" value="NZ_JALAOH010000006.1"/>
</dbReference>
<evidence type="ECO:0000313" key="1">
    <source>
        <dbReference type="EMBL" id="MCY8315775.1"/>
    </source>
</evidence>